<feature type="domain" description="GST N-terminal" evidence="1">
    <location>
        <begin position="43"/>
        <end position="126"/>
    </location>
</feature>
<dbReference type="InterPro" id="IPR004045">
    <property type="entry name" value="Glutathione_S-Trfase_N"/>
</dbReference>
<dbReference type="KEGG" id="upi:EJG51_007140"/>
<dbReference type="Gene3D" id="3.40.30.10">
    <property type="entry name" value="Glutaredoxin"/>
    <property type="match status" value="1"/>
</dbReference>
<dbReference type="EMBL" id="CP051152">
    <property type="protein sequence ID" value="QJQ05659.1"/>
    <property type="molecule type" value="Genomic_DNA"/>
</dbReference>
<evidence type="ECO:0000313" key="3">
    <source>
        <dbReference type="Proteomes" id="UP000274350"/>
    </source>
</evidence>
<dbReference type="Pfam" id="PF13417">
    <property type="entry name" value="GST_N_3"/>
    <property type="match status" value="1"/>
</dbReference>
<dbReference type="PROSITE" id="PS51354">
    <property type="entry name" value="GLUTAREDOXIN_2"/>
    <property type="match status" value="1"/>
</dbReference>
<evidence type="ECO:0000259" key="1">
    <source>
        <dbReference type="PROSITE" id="PS50404"/>
    </source>
</evidence>
<name>A0A6M4A6F6_9BURK</name>
<accession>A0A6M4A6F6</accession>
<dbReference type="AlphaFoldDB" id="A0A6M4A6F6"/>
<sequence>MKLFFRLLRAVLGPVLLLKEWLTRPKGVSRVYAEQARIDLLCEKLALYQFKTCPFCIKVRQEMRRLSLNIELRDAQHNPENRQALLEQGGSPKVPCLRITNPDGSSTWMYESKDIIAYLRKQFGRP</sequence>
<reference evidence="2 3" key="1">
    <citation type="journal article" date="2019" name="Int. J. Syst. Evol. Microbiol.">
        <title>Undibacterium piscinae sp. nov., isolated from Korean shiner intestine.</title>
        <authorList>
            <person name="Lee S.Y."/>
            <person name="Kang W."/>
            <person name="Kim P.S."/>
            <person name="Kim H.S."/>
            <person name="Sung H."/>
            <person name="Shin N.R."/>
            <person name="Whon T.W."/>
            <person name="Yun J.H."/>
            <person name="Lee J.Y."/>
            <person name="Lee J.Y."/>
            <person name="Jung M.J."/>
            <person name="Jeong Y.S."/>
            <person name="Tak E.J."/>
            <person name="Han J.E."/>
            <person name="Hyun D.W."/>
            <person name="Kang M.S."/>
            <person name="Lee K.E."/>
            <person name="Lee B.H."/>
            <person name="Bae J.W."/>
        </authorList>
    </citation>
    <scope>NUCLEOTIDE SEQUENCE [LARGE SCALE GENOMIC DNA]</scope>
    <source>
        <strain evidence="2 3">S11R28</strain>
    </source>
</reference>
<dbReference type="Proteomes" id="UP000274350">
    <property type="component" value="Chromosome"/>
</dbReference>
<gene>
    <name evidence="2" type="ORF">EJG51_007140</name>
</gene>
<dbReference type="InterPro" id="IPR036249">
    <property type="entry name" value="Thioredoxin-like_sf"/>
</dbReference>
<organism evidence="2 3">
    <name type="scientific">Undibacterium piscinae</name>
    <dbReference type="NCBI Taxonomy" id="2495591"/>
    <lineage>
        <taxon>Bacteria</taxon>
        <taxon>Pseudomonadati</taxon>
        <taxon>Pseudomonadota</taxon>
        <taxon>Betaproteobacteria</taxon>
        <taxon>Burkholderiales</taxon>
        <taxon>Oxalobacteraceae</taxon>
        <taxon>Undibacterium</taxon>
    </lineage>
</organism>
<keyword evidence="3" id="KW-1185">Reference proteome</keyword>
<evidence type="ECO:0000313" key="2">
    <source>
        <dbReference type="EMBL" id="QJQ05659.1"/>
    </source>
</evidence>
<dbReference type="OrthoDB" id="9795531at2"/>
<proteinExistence type="predicted"/>
<dbReference type="PROSITE" id="PS50404">
    <property type="entry name" value="GST_NTER"/>
    <property type="match status" value="1"/>
</dbReference>
<dbReference type="SUPFAM" id="SSF52833">
    <property type="entry name" value="Thioredoxin-like"/>
    <property type="match status" value="1"/>
</dbReference>
<protein>
    <submittedName>
        <fullName evidence="2">Glutaredoxin</fullName>
    </submittedName>
</protein>